<evidence type="ECO:0000256" key="5">
    <source>
        <dbReference type="RuleBase" id="RU361277"/>
    </source>
</evidence>
<dbReference type="Gene3D" id="3.40.50.720">
    <property type="entry name" value="NAD(P)-binding Rossmann-like Domain"/>
    <property type="match status" value="1"/>
</dbReference>
<accession>A0A7Z0D7U9</accession>
<dbReference type="GO" id="GO:0016491">
    <property type="term" value="F:oxidoreductase activity"/>
    <property type="evidence" value="ECO:0007669"/>
    <property type="project" value="UniProtKB-KW"/>
</dbReference>
<dbReference type="GO" id="GO:0008270">
    <property type="term" value="F:zinc ion binding"/>
    <property type="evidence" value="ECO:0007669"/>
    <property type="project" value="InterPro"/>
</dbReference>
<dbReference type="InterPro" id="IPR020843">
    <property type="entry name" value="ER"/>
</dbReference>
<dbReference type="Proteomes" id="UP000527616">
    <property type="component" value="Unassembled WGS sequence"/>
</dbReference>
<dbReference type="SUPFAM" id="SSF50129">
    <property type="entry name" value="GroES-like"/>
    <property type="match status" value="1"/>
</dbReference>
<dbReference type="InterPro" id="IPR013154">
    <property type="entry name" value="ADH-like_N"/>
</dbReference>
<dbReference type="Pfam" id="PF00107">
    <property type="entry name" value="ADH_zinc_N"/>
    <property type="match status" value="1"/>
</dbReference>
<reference evidence="7 8" key="1">
    <citation type="submission" date="2020-07" db="EMBL/GenBank/DDBJ databases">
        <title>Sequencing the genomes of 1000 actinobacteria strains.</title>
        <authorList>
            <person name="Klenk H.-P."/>
        </authorList>
    </citation>
    <scope>NUCLEOTIDE SEQUENCE [LARGE SCALE GENOMIC DNA]</scope>
    <source>
        <strain evidence="7 8">DSM 103164</strain>
    </source>
</reference>
<keyword evidence="2 5" id="KW-0479">Metal-binding</keyword>
<dbReference type="SMART" id="SM00829">
    <property type="entry name" value="PKS_ER"/>
    <property type="match status" value="1"/>
</dbReference>
<organism evidence="7 8">
    <name type="scientific">Naumannella cuiyingiana</name>
    <dbReference type="NCBI Taxonomy" id="1347891"/>
    <lineage>
        <taxon>Bacteria</taxon>
        <taxon>Bacillati</taxon>
        <taxon>Actinomycetota</taxon>
        <taxon>Actinomycetes</taxon>
        <taxon>Propionibacteriales</taxon>
        <taxon>Propionibacteriaceae</taxon>
        <taxon>Naumannella</taxon>
    </lineage>
</organism>
<dbReference type="AlphaFoldDB" id="A0A7Z0D7U9"/>
<sequence>MRAIRFDGPGDWVLAEVPAPEPGPDELLIKVEASGVCGTDLRIATGDYGHLSFPLVPGHEFAGTVAGWGEGVEGYAVGDPVAADPNIWCGRCEWCRRGAPNLCAHWEALGITRDGALAEYVTVPARLAVPLAAGLDPATGALIEPLSCVLHGFDRGGVEGGRSMIIYGGGAIGLLAVAVAADLGAEAYLIEPHARRRERGLELGARGAAGSVTELAGPAQFDLVLDASGAPAAVADGLSRLRKRGTFLQMGVLPTGAEQAYSPYHLYEKEWRIIGSNSVADQYPAAAAAMGTLAPRLRGLITHEFDLADFDAALAAMASADAIKVQLRP</sequence>
<keyword evidence="3 5" id="KW-0862">Zinc</keyword>
<dbReference type="PANTHER" id="PTHR43401:SF5">
    <property type="entry name" value="ALCOHOL DEHYDROGENASE-RELATED"/>
    <property type="match status" value="1"/>
</dbReference>
<keyword evidence="8" id="KW-1185">Reference proteome</keyword>
<comment type="caution">
    <text evidence="7">The sequence shown here is derived from an EMBL/GenBank/DDBJ whole genome shotgun (WGS) entry which is preliminary data.</text>
</comment>
<dbReference type="RefSeq" id="WP_179444470.1">
    <property type="nucleotide sequence ID" value="NZ_JACBZS010000001.1"/>
</dbReference>
<gene>
    <name evidence="7" type="ORF">GGQ54_001083</name>
</gene>
<proteinExistence type="inferred from homology"/>
<evidence type="ECO:0000313" key="8">
    <source>
        <dbReference type="Proteomes" id="UP000527616"/>
    </source>
</evidence>
<comment type="cofactor">
    <cofactor evidence="1 5">
        <name>Zn(2+)</name>
        <dbReference type="ChEBI" id="CHEBI:29105"/>
    </cofactor>
</comment>
<evidence type="ECO:0000256" key="1">
    <source>
        <dbReference type="ARBA" id="ARBA00001947"/>
    </source>
</evidence>
<comment type="similarity">
    <text evidence="5">Belongs to the zinc-containing alcohol dehydrogenase family.</text>
</comment>
<dbReference type="SUPFAM" id="SSF51735">
    <property type="entry name" value="NAD(P)-binding Rossmann-fold domains"/>
    <property type="match status" value="1"/>
</dbReference>
<name>A0A7Z0D7U9_9ACTN</name>
<dbReference type="InterPro" id="IPR050129">
    <property type="entry name" value="Zn_alcohol_dh"/>
</dbReference>
<evidence type="ECO:0000256" key="2">
    <source>
        <dbReference type="ARBA" id="ARBA00022723"/>
    </source>
</evidence>
<feature type="domain" description="Enoyl reductase (ER)" evidence="6">
    <location>
        <begin position="10"/>
        <end position="327"/>
    </location>
</feature>
<dbReference type="InterPro" id="IPR036291">
    <property type="entry name" value="NAD(P)-bd_dom_sf"/>
</dbReference>
<dbReference type="Pfam" id="PF08240">
    <property type="entry name" value="ADH_N"/>
    <property type="match status" value="1"/>
</dbReference>
<dbReference type="InterPro" id="IPR011032">
    <property type="entry name" value="GroES-like_sf"/>
</dbReference>
<dbReference type="EMBL" id="JACBZS010000001">
    <property type="protein sequence ID" value="NYI70523.1"/>
    <property type="molecule type" value="Genomic_DNA"/>
</dbReference>
<dbReference type="Gene3D" id="3.90.180.10">
    <property type="entry name" value="Medium-chain alcohol dehydrogenases, catalytic domain"/>
    <property type="match status" value="1"/>
</dbReference>
<dbReference type="InterPro" id="IPR002328">
    <property type="entry name" value="ADH_Zn_CS"/>
</dbReference>
<evidence type="ECO:0000256" key="4">
    <source>
        <dbReference type="ARBA" id="ARBA00023002"/>
    </source>
</evidence>
<evidence type="ECO:0000313" key="7">
    <source>
        <dbReference type="EMBL" id="NYI70523.1"/>
    </source>
</evidence>
<keyword evidence="4" id="KW-0560">Oxidoreductase</keyword>
<evidence type="ECO:0000259" key="6">
    <source>
        <dbReference type="SMART" id="SM00829"/>
    </source>
</evidence>
<dbReference type="InterPro" id="IPR013149">
    <property type="entry name" value="ADH-like_C"/>
</dbReference>
<dbReference type="PANTHER" id="PTHR43401">
    <property type="entry name" value="L-THREONINE 3-DEHYDROGENASE"/>
    <property type="match status" value="1"/>
</dbReference>
<dbReference type="PROSITE" id="PS00059">
    <property type="entry name" value="ADH_ZINC"/>
    <property type="match status" value="1"/>
</dbReference>
<protein>
    <submittedName>
        <fullName evidence="7">2-desacetyl-2-hydroxyethyl bacteriochlorophyllide A dehydrogenase</fullName>
    </submittedName>
</protein>
<evidence type="ECO:0000256" key="3">
    <source>
        <dbReference type="ARBA" id="ARBA00022833"/>
    </source>
</evidence>